<evidence type="ECO:0000313" key="2">
    <source>
        <dbReference type="Proteomes" id="UP001144205"/>
    </source>
</evidence>
<dbReference type="Gene3D" id="1.10.3450.10">
    <property type="entry name" value="TTHA0068-like"/>
    <property type="match status" value="1"/>
</dbReference>
<dbReference type="Proteomes" id="UP001144205">
    <property type="component" value="Unassembled WGS sequence"/>
</dbReference>
<accession>A0ABQ5LSV2</accession>
<gene>
    <name evidence="1" type="ORF">STA1M1_19120</name>
</gene>
<sequence>MIPHIPGKTPRPTAPVRPGLDEGRALYAKGFFWEAHEAWEPVWLAAAPNSRERAFLQGIIQLANARLKLAMGRHEAAARIVARAGEHLDAAGLPGAGRCGQDWAQGELMEIRAILEHGYMHYNAISSQR</sequence>
<dbReference type="RefSeq" id="WP_281842061.1">
    <property type="nucleotide sequence ID" value="NZ_BROH01000005.1"/>
</dbReference>
<evidence type="ECO:0000313" key="1">
    <source>
        <dbReference type="EMBL" id="GKY88043.1"/>
    </source>
</evidence>
<organism evidence="1 2">
    <name type="scientific">Sinisalibacter aestuarii</name>
    <dbReference type="NCBI Taxonomy" id="2949426"/>
    <lineage>
        <taxon>Bacteria</taxon>
        <taxon>Pseudomonadati</taxon>
        <taxon>Pseudomonadota</taxon>
        <taxon>Alphaproteobacteria</taxon>
        <taxon>Rhodobacterales</taxon>
        <taxon>Roseobacteraceae</taxon>
        <taxon>Sinisalibacter</taxon>
    </lineage>
</organism>
<reference evidence="1" key="1">
    <citation type="journal article" date="2023" name="Int. J. Syst. Evol. Microbiol.">
        <title>Sinisalibacter aestuarii sp. nov., isolated from estuarine sediment of the Arakawa River.</title>
        <authorList>
            <person name="Arafat S.T."/>
            <person name="Hirano S."/>
            <person name="Sato A."/>
            <person name="Takeuchi K."/>
            <person name="Yasuda T."/>
            <person name="Terahara T."/>
            <person name="Hamada M."/>
            <person name="Kobayashi T."/>
        </authorList>
    </citation>
    <scope>NUCLEOTIDE SEQUENCE</scope>
    <source>
        <strain evidence="1">B-399</strain>
    </source>
</reference>
<keyword evidence="2" id="KW-1185">Reference proteome</keyword>
<dbReference type="EMBL" id="BROH01000005">
    <property type="protein sequence ID" value="GKY88043.1"/>
    <property type="molecule type" value="Genomic_DNA"/>
</dbReference>
<protein>
    <recommendedName>
        <fullName evidence="3">DUF309 domain-containing protein</fullName>
    </recommendedName>
</protein>
<dbReference type="InterPro" id="IPR005500">
    <property type="entry name" value="DUF309"/>
</dbReference>
<comment type="caution">
    <text evidence="1">The sequence shown here is derived from an EMBL/GenBank/DDBJ whole genome shotgun (WGS) entry which is preliminary data.</text>
</comment>
<dbReference type="SUPFAM" id="SSF140663">
    <property type="entry name" value="TTHA0068-like"/>
    <property type="match status" value="1"/>
</dbReference>
<dbReference type="InterPro" id="IPR023203">
    <property type="entry name" value="TTHA0068_sf"/>
</dbReference>
<dbReference type="Pfam" id="PF03745">
    <property type="entry name" value="DUF309"/>
    <property type="match status" value="1"/>
</dbReference>
<proteinExistence type="predicted"/>
<name>A0ABQ5LSV2_9RHOB</name>
<evidence type="ECO:0008006" key="3">
    <source>
        <dbReference type="Google" id="ProtNLM"/>
    </source>
</evidence>